<reference evidence="1 2" key="1">
    <citation type="submission" date="2024-01" db="EMBL/GenBank/DDBJ databases">
        <title>A draft genome for a cacao thread blight-causing isolate of Paramarasmius palmivorus.</title>
        <authorList>
            <person name="Baruah I.K."/>
            <person name="Bukari Y."/>
            <person name="Amoako-Attah I."/>
            <person name="Meinhardt L.W."/>
            <person name="Bailey B.A."/>
            <person name="Cohen S.P."/>
        </authorList>
    </citation>
    <scope>NUCLEOTIDE SEQUENCE [LARGE SCALE GENOMIC DNA]</scope>
    <source>
        <strain evidence="1 2">GH-12</strain>
    </source>
</reference>
<organism evidence="1 2">
    <name type="scientific">Paramarasmius palmivorus</name>
    <dbReference type="NCBI Taxonomy" id="297713"/>
    <lineage>
        <taxon>Eukaryota</taxon>
        <taxon>Fungi</taxon>
        <taxon>Dikarya</taxon>
        <taxon>Basidiomycota</taxon>
        <taxon>Agaricomycotina</taxon>
        <taxon>Agaricomycetes</taxon>
        <taxon>Agaricomycetidae</taxon>
        <taxon>Agaricales</taxon>
        <taxon>Marasmiineae</taxon>
        <taxon>Marasmiaceae</taxon>
        <taxon>Paramarasmius</taxon>
    </lineage>
</organism>
<evidence type="ECO:0000313" key="1">
    <source>
        <dbReference type="EMBL" id="KAK7047135.1"/>
    </source>
</evidence>
<dbReference type="AlphaFoldDB" id="A0AAW0D7X7"/>
<evidence type="ECO:0008006" key="3">
    <source>
        <dbReference type="Google" id="ProtNLM"/>
    </source>
</evidence>
<accession>A0AAW0D7X7</accession>
<sequence length="286" mass="32013">MASQNTNSSDSSCCRTCRADVEMSKNTIHGPPDDLYAHLTRVNGYPDDSSPFKEEFNVAKSRLKQLSATIALLEAERSRLVGIVEKYKVILHPIRTAPVDVLRHIFDLCVDRTDGHVDLPPEFQNSLVPSRMPWVLGQICRGWRSFALSTPQLWTGVSLDIRQVEAISQESMTADVHRLGLQLHRSQNLPLIVSISSEKVKLQHNTASGPLHITSEVLLNIHPMLVLLCAFSERWKHLQLKGKSQGVQRVFSTRGLLPRLECLIMDLDETPNQASDLATCFEFAPG</sequence>
<evidence type="ECO:0000313" key="2">
    <source>
        <dbReference type="Proteomes" id="UP001383192"/>
    </source>
</evidence>
<gene>
    <name evidence="1" type="ORF">VNI00_006800</name>
</gene>
<comment type="caution">
    <text evidence="1">The sequence shown here is derived from an EMBL/GenBank/DDBJ whole genome shotgun (WGS) entry which is preliminary data.</text>
</comment>
<dbReference type="EMBL" id="JAYKXP010000021">
    <property type="protein sequence ID" value="KAK7047135.1"/>
    <property type="molecule type" value="Genomic_DNA"/>
</dbReference>
<keyword evidence="2" id="KW-1185">Reference proteome</keyword>
<name>A0AAW0D7X7_9AGAR</name>
<dbReference type="Proteomes" id="UP001383192">
    <property type="component" value="Unassembled WGS sequence"/>
</dbReference>
<proteinExistence type="predicted"/>
<protein>
    <recommendedName>
        <fullName evidence="3">F-box domain-containing protein</fullName>
    </recommendedName>
</protein>